<accession>K0KES4</accession>
<dbReference type="EC" id="4.-.-.-" evidence="3"/>
<dbReference type="Proteomes" id="UP000009328">
    <property type="component" value="Unassembled WGS sequence"/>
</dbReference>
<organism evidence="3 4">
    <name type="scientific">Wickerhamomyces ciferrii (strain ATCC 14091 / BCRC 22168 / CBS 111 / JCM 3599 / NBRC 0793 / NRRL Y-1031 F-60-10)</name>
    <name type="common">Yeast</name>
    <name type="synonym">Pichia ciferrii</name>
    <dbReference type="NCBI Taxonomy" id="1206466"/>
    <lineage>
        <taxon>Eukaryota</taxon>
        <taxon>Fungi</taxon>
        <taxon>Dikarya</taxon>
        <taxon>Ascomycota</taxon>
        <taxon>Saccharomycotina</taxon>
        <taxon>Saccharomycetes</taxon>
        <taxon>Phaffomycetales</taxon>
        <taxon>Wickerhamomycetaceae</taxon>
        <taxon>Wickerhamomyces</taxon>
    </lineage>
</organism>
<keyword evidence="4" id="KW-1185">Reference proteome</keyword>
<dbReference type="HOGENOM" id="CLU_092522_0_1_1"/>
<dbReference type="STRING" id="1206466.K0KES4"/>
<evidence type="ECO:0000256" key="1">
    <source>
        <dbReference type="ARBA" id="ARBA00022631"/>
    </source>
</evidence>
<sequence length="182" mass="21203">MYQLPDIATLPGLPQQEQDQVLIHLFEESNTLIQYLRPYLSTPFTSYLDFIQTSRDAFLKLVNDRDLKEIQTDYRVHDIISCHPRLGVPKTVKLSEHSSKEQASLQSNDEIISKFIKLNEDYESQYPGLKFVLFVNGRSKDQVIELFNSRIERNDYKQEVIDALNAMCDIAIDRYKKLSAKI</sequence>
<name>K0KES4_WICCF</name>
<dbReference type="EMBL" id="CAIF01000020">
    <property type="protein sequence ID" value="CCH41436.1"/>
    <property type="molecule type" value="Genomic_DNA"/>
</dbReference>
<proteinExistence type="predicted"/>
<dbReference type="InParanoid" id="K0KES4"/>
<dbReference type="AlphaFoldDB" id="K0KES4"/>
<dbReference type="PANTHER" id="PTHR37987">
    <property type="entry name" value="CHROMOSOME 9, WHOLE GENOME SHOTGUN SEQUENCE"/>
    <property type="match status" value="1"/>
</dbReference>
<dbReference type="SUPFAM" id="SSF158694">
    <property type="entry name" value="UraD-Like"/>
    <property type="match status" value="1"/>
</dbReference>
<reference evidence="3 4" key="1">
    <citation type="journal article" date="2012" name="Eukaryot. Cell">
        <title>Draft genome sequence of Wickerhamomyces ciferrii NRRL Y-1031 F-60-10.</title>
        <authorList>
            <person name="Schneider J."/>
            <person name="Andrea H."/>
            <person name="Blom J."/>
            <person name="Jaenicke S."/>
            <person name="Ruckert C."/>
            <person name="Schorsch C."/>
            <person name="Szczepanowski R."/>
            <person name="Farwick M."/>
            <person name="Goesmann A."/>
            <person name="Puhler A."/>
            <person name="Schaffer S."/>
            <person name="Tauch A."/>
            <person name="Kohler T."/>
            <person name="Brinkrolf K."/>
        </authorList>
    </citation>
    <scope>NUCLEOTIDE SEQUENCE [LARGE SCALE GENOMIC DNA]</scope>
    <source>
        <strain evidence="4">ATCC 14091 / BCRC 22168 / CBS 111 / JCM 3599 / NBRC 0793 / NRRL Y-1031 F-60-10</strain>
    </source>
</reference>
<keyword evidence="1" id="KW-0659">Purine metabolism</keyword>
<dbReference type="eggNOG" id="ENOG502S2BY">
    <property type="taxonomic scope" value="Eukaryota"/>
</dbReference>
<dbReference type="GO" id="GO:0006144">
    <property type="term" value="P:purine nucleobase metabolic process"/>
    <property type="evidence" value="ECO:0007669"/>
    <property type="project" value="UniProtKB-KW"/>
</dbReference>
<evidence type="ECO:0000313" key="4">
    <source>
        <dbReference type="Proteomes" id="UP000009328"/>
    </source>
</evidence>
<gene>
    <name evidence="3" type="ORF">BN7_977</name>
</gene>
<evidence type="ECO:0000259" key="2">
    <source>
        <dbReference type="Pfam" id="PF09349"/>
    </source>
</evidence>
<dbReference type="Gene3D" id="1.10.3330.10">
    <property type="entry name" value="Oxo-4-hydroxy-4-carboxy-5-ureidoimidazoline decarboxylase"/>
    <property type="match status" value="1"/>
</dbReference>
<evidence type="ECO:0000313" key="3">
    <source>
        <dbReference type="EMBL" id="CCH41436.1"/>
    </source>
</evidence>
<dbReference type="PANTHER" id="PTHR37987:SF1">
    <property type="entry name" value="OXO-4-HYDROXY-4-CARBOXY-5-UREIDOIMIDAZOLINE DECARBOXYLASE DOMAIN-CONTAINING PROTEIN"/>
    <property type="match status" value="1"/>
</dbReference>
<protein>
    <submittedName>
        <fullName evidence="3">2-oxo-4-hydroxy-4-carboxy-5-ureidoimidazolinedecarboxylase</fullName>
        <ecNumber evidence="3">4.-.-.-</ecNumber>
    </submittedName>
</protein>
<dbReference type="Pfam" id="PF09349">
    <property type="entry name" value="OHCU_decarbox"/>
    <property type="match status" value="1"/>
</dbReference>
<keyword evidence="3" id="KW-0456">Lyase</keyword>
<dbReference type="InterPro" id="IPR036778">
    <property type="entry name" value="OHCU_decarboxylase_sf"/>
</dbReference>
<dbReference type="GO" id="GO:0016829">
    <property type="term" value="F:lyase activity"/>
    <property type="evidence" value="ECO:0007669"/>
    <property type="project" value="UniProtKB-KW"/>
</dbReference>
<feature type="domain" description="Oxo-4-hydroxy-4-carboxy-5-ureidoimidazoline decarboxylase" evidence="2">
    <location>
        <begin position="13"/>
        <end position="175"/>
    </location>
</feature>
<dbReference type="InterPro" id="IPR018020">
    <property type="entry name" value="OHCU_decarboxylase"/>
</dbReference>
<comment type="caution">
    <text evidence="3">The sequence shown here is derived from an EMBL/GenBank/DDBJ whole genome shotgun (WGS) entry which is preliminary data.</text>
</comment>